<dbReference type="PROSITE" id="PS00031">
    <property type="entry name" value="NUCLEAR_REC_DBD_1"/>
    <property type="match status" value="1"/>
</dbReference>
<evidence type="ECO:0000256" key="6">
    <source>
        <dbReference type="ARBA" id="ARBA00023015"/>
    </source>
</evidence>
<evidence type="ECO:0000259" key="12">
    <source>
        <dbReference type="PROSITE" id="PS51030"/>
    </source>
</evidence>
<dbReference type="PRINTS" id="PR00047">
    <property type="entry name" value="STROIDFINGER"/>
</dbReference>
<dbReference type="Gene3D" id="3.30.50.10">
    <property type="entry name" value="Erythroid Transcription Factor GATA-1, subunit A"/>
    <property type="match status" value="1"/>
</dbReference>
<proteinExistence type="inferred from homology"/>
<evidence type="ECO:0000256" key="9">
    <source>
        <dbReference type="ARBA" id="ARBA00023170"/>
    </source>
</evidence>
<evidence type="ECO:0000256" key="1">
    <source>
        <dbReference type="ARBA" id="ARBA00004123"/>
    </source>
</evidence>
<dbReference type="InterPro" id="IPR050234">
    <property type="entry name" value="Nuclear_hormone_rcpt_NR1"/>
</dbReference>
<comment type="similarity">
    <text evidence="2">Belongs to the nuclear hormone receptor family. NR1 subfamily.</text>
</comment>
<dbReference type="WBParaSite" id="SMUV_0000512101-mRNA-1">
    <property type="protein sequence ID" value="SMUV_0000512101-mRNA-1"/>
    <property type="gene ID" value="SMUV_0000512101"/>
</dbReference>
<dbReference type="InterPro" id="IPR001723">
    <property type="entry name" value="Nuclear_hrmn_rcpt"/>
</dbReference>
<keyword evidence="4 11" id="KW-0863">Zinc-finger</keyword>
<organism evidence="14 15">
    <name type="scientific">Syphacia muris</name>
    <dbReference type="NCBI Taxonomy" id="451379"/>
    <lineage>
        <taxon>Eukaryota</taxon>
        <taxon>Metazoa</taxon>
        <taxon>Ecdysozoa</taxon>
        <taxon>Nematoda</taxon>
        <taxon>Chromadorea</taxon>
        <taxon>Rhabditida</taxon>
        <taxon>Spirurina</taxon>
        <taxon>Oxyuridomorpha</taxon>
        <taxon>Oxyuroidea</taxon>
        <taxon>Oxyuridae</taxon>
        <taxon>Syphacia</taxon>
    </lineage>
</organism>
<name>A0A158R507_9BILA</name>
<evidence type="ECO:0000256" key="4">
    <source>
        <dbReference type="ARBA" id="ARBA00022771"/>
    </source>
</evidence>
<dbReference type="SUPFAM" id="SSF48508">
    <property type="entry name" value="Nuclear receptor ligand-binding domain"/>
    <property type="match status" value="1"/>
</dbReference>
<evidence type="ECO:0000256" key="7">
    <source>
        <dbReference type="ARBA" id="ARBA00023125"/>
    </source>
</evidence>
<evidence type="ECO:0000256" key="5">
    <source>
        <dbReference type="ARBA" id="ARBA00022833"/>
    </source>
</evidence>
<keyword evidence="6 11" id="KW-0805">Transcription regulation</keyword>
<dbReference type="InterPro" id="IPR001728">
    <property type="entry name" value="ThyrH_rcpt"/>
</dbReference>
<keyword evidence="5 11" id="KW-0862">Zinc</keyword>
<feature type="domain" description="NR LBD" evidence="13">
    <location>
        <begin position="124"/>
        <end position="339"/>
    </location>
</feature>
<comment type="subcellular location">
    <subcellularLocation>
        <location evidence="1 11">Nucleus</location>
    </subcellularLocation>
</comment>
<dbReference type="SUPFAM" id="SSF57716">
    <property type="entry name" value="Glucocorticoid receptor-like (DNA-binding domain)"/>
    <property type="match status" value="1"/>
</dbReference>
<evidence type="ECO:0000313" key="14">
    <source>
        <dbReference type="Proteomes" id="UP000046393"/>
    </source>
</evidence>
<dbReference type="GO" id="GO:0045944">
    <property type="term" value="P:positive regulation of transcription by RNA polymerase II"/>
    <property type="evidence" value="ECO:0007669"/>
    <property type="project" value="TreeGrafter"/>
</dbReference>
<sequence>MENGQPCVVCGDDATGLHYRAITCEGCKGFFRRTSQKKMEYKCNNQEQCEINKATRNMCQRCRYLKCIKCGMTPELVLNDTERDLKRKLIEHNRMRREMEEIIKVMKANSLLEKRSCYEPMIQIITSSYCKNIDIPIQCMPLFLYGRHGFGRRQSWSALVTILIRRVIDFIRCIEVYDTLSDTDKCALMDNTGWLEVMLLRFVHQFDPVESCLILPRGREFPRSDPRTNYFYTEAMKELLALAKSFSGLQLDNRQLALLSALFIYDHANACKSKRVEAVLDELWHCLQAISESTSDSPDAFRWWRLLVKISRFRTVIKRLKPIFYDPNNINLLADTFSF</sequence>
<feature type="domain" description="Nuclear receptor" evidence="12">
    <location>
        <begin position="4"/>
        <end position="79"/>
    </location>
</feature>
<protein>
    <submittedName>
        <fullName evidence="15">Nuclear receptor domain-containing protein</fullName>
    </submittedName>
</protein>
<keyword evidence="9 11" id="KW-0675">Receptor</keyword>
<keyword evidence="8 11" id="KW-0804">Transcription</keyword>
<dbReference type="GO" id="GO:0030154">
    <property type="term" value="P:cell differentiation"/>
    <property type="evidence" value="ECO:0007669"/>
    <property type="project" value="TreeGrafter"/>
</dbReference>
<evidence type="ECO:0000256" key="2">
    <source>
        <dbReference type="ARBA" id="ARBA00008092"/>
    </source>
</evidence>
<dbReference type="PROSITE" id="PS51843">
    <property type="entry name" value="NR_LBD"/>
    <property type="match status" value="1"/>
</dbReference>
<dbReference type="PANTHER" id="PTHR24082:SF330">
    <property type="entry name" value="THYROID HORMONE RECEPTOR BETA"/>
    <property type="match status" value="1"/>
</dbReference>
<dbReference type="GO" id="GO:0008270">
    <property type="term" value="F:zinc ion binding"/>
    <property type="evidence" value="ECO:0007669"/>
    <property type="project" value="UniProtKB-KW"/>
</dbReference>
<keyword evidence="14" id="KW-1185">Reference proteome</keyword>
<dbReference type="GO" id="GO:0000978">
    <property type="term" value="F:RNA polymerase II cis-regulatory region sequence-specific DNA binding"/>
    <property type="evidence" value="ECO:0007669"/>
    <property type="project" value="TreeGrafter"/>
</dbReference>
<dbReference type="GO" id="GO:0005634">
    <property type="term" value="C:nucleus"/>
    <property type="evidence" value="ECO:0007669"/>
    <property type="project" value="UniProtKB-SubCell"/>
</dbReference>
<dbReference type="Proteomes" id="UP000046393">
    <property type="component" value="Unplaced"/>
</dbReference>
<dbReference type="PRINTS" id="PR00546">
    <property type="entry name" value="THYROIDHORMR"/>
</dbReference>
<reference evidence="15" key="1">
    <citation type="submission" date="2016-04" db="UniProtKB">
        <authorList>
            <consortium name="WormBaseParasite"/>
        </authorList>
    </citation>
    <scope>IDENTIFICATION</scope>
</reference>
<evidence type="ECO:0000256" key="8">
    <source>
        <dbReference type="ARBA" id="ARBA00023163"/>
    </source>
</evidence>
<dbReference type="SMART" id="SM00430">
    <property type="entry name" value="HOLI"/>
    <property type="match status" value="1"/>
</dbReference>
<keyword evidence="10 11" id="KW-0539">Nucleus</keyword>
<dbReference type="PRINTS" id="PR00398">
    <property type="entry name" value="STRDHORMONER"/>
</dbReference>
<evidence type="ECO:0000259" key="13">
    <source>
        <dbReference type="PROSITE" id="PS51843"/>
    </source>
</evidence>
<dbReference type="GO" id="GO:0000122">
    <property type="term" value="P:negative regulation of transcription by RNA polymerase II"/>
    <property type="evidence" value="ECO:0007669"/>
    <property type="project" value="TreeGrafter"/>
</dbReference>
<dbReference type="CDD" id="cd06961">
    <property type="entry name" value="NR_DBD_TR"/>
    <property type="match status" value="1"/>
</dbReference>
<accession>A0A158R507</accession>
<dbReference type="SMART" id="SM00399">
    <property type="entry name" value="ZnF_C4"/>
    <property type="match status" value="1"/>
</dbReference>
<dbReference type="InterPro" id="IPR035500">
    <property type="entry name" value="NHR-like_dom_sf"/>
</dbReference>
<dbReference type="GO" id="GO:0048384">
    <property type="term" value="P:retinoic acid receptor signaling pathway"/>
    <property type="evidence" value="ECO:0007669"/>
    <property type="project" value="TreeGrafter"/>
</dbReference>
<dbReference type="Gene3D" id="1.10.565.10">
    <property type="entry name" value="Retinoid X Receptor"/>
    <property type="match status" value="1"/>
</dbReference>
<evidence type="ECO:0000256" key="11">
    <source>
        <dbReference type="RuleBase" id="RU004334"/>
    </source>
</evidence>
<dbReference type="InterPro" id="IPR013088">
    <property type="entry name" value="Znf_NHR/GATA"/>
</dbReference>
<evidence type="ECO:0000256" key="10">
    <source>
        <dbReference type="ARBA" id="ARBA00023242"/>
    </source>
</evidence>
<keyword evidence="7 11" id="KW-0238">DNA-binding</keyword>
<dbReference type="GO" id="GO:0004879">
    <property type="term" value="F:nuclear receptor activity"/>
    <property type="evidence" value="ECO:0007669"/>
    <property type="project" value="InterPro"/>
</dbReference>
<dbReference type="InterPro" id="IPR000536">
    <property type="entry name" value="Nucl_hrmn_rcpt_lig-bd"/>
</dbReference>
<dbReference type="InterPro" id="IPR001628">
    <property type="entry name" value="Znf_hrmn_rcpt"/>
</dbReference>
<keyword evidence="3 11" id="KW-0479">Metal-binding</keyword>
<evidence type="ECO:0000256" key="3">
    <source>
        <dbReference type="ARBA" id="ARBA00022723"/>
    </source>
</evidence>
<dbReference type="PANTHER" id="PTHR24082">
    <property type="entry name" value="NUCLEAR HORMONE RECEPTOR"/>
    <property type="match status" value="1"/>
</dbReference>
<dbReference type="FunFam" id="3.30.50.10:FF:000030">
    <property type="entry name" value="Nuclear Hormone Receptor family"/>
    <property type="match status" value="1"/>
</dbReference>
<evidence type="ECO:0000313" key="15">
    <source>
        <dbReference type="WBParaSite" id="SMUV_0000512101-mRNA-1"/>
    </source>
</evidence>
<dbReference type="PROSITE" id="PS51030">
    <property type="entry name" value="NUCLEAR_REC_DBD_2"/>
    <property type="match status" value="1"/>
</dbReference>
<dbReference type="AlphaFoldDB" id="A0A158R507"/>
<dbReference type="Pfam" id="PF00104">
    <property type="entry name" value="Hormone_recep"/>
    <property type="match status" value="1"/>
</dbReference>
<dbReference type="Pfam" id="PF00105">
    <property type="entry name" value="zf-C4"/>
    <property type="match status" value="1"/>
</dbReference>
<dbReference type="STRING" id="451379.A0A158R507"/>